<reference evidence="1" key="3">
    <citation type="submission" date="2023-05" db="EMBL/GenBank/DDBJ databases">
        <authorList>
            <person name="Smith C.H."/>
        </authorList>
    </citation>
    <scope>NUCLEOTIDE SEQUENCE</scope>
    <source>
        <strain evidence="1">CHS0354</strain>
        <tissue evidence="1">Mantle</tissue>
    </source>
</reference>
<dbReference type="Proteomes" id="UP001195483">
    <property type="component" value="Unassembled WGS sequence"/>
</dbReference>
<evidence type="ECO:0000313" key="1">
    <source>
        <dbReference type="EMBL" id="KAK3596775.1"/>
    </source>
</evidence>
<keyword evidence="2" id="KW-1185">Reference proteome</keyword>
<organism evidence="1 2">
    <name type="scientific">Potamilus streckersoni</name>
    <dbReference type="NCBI Taxonomy" id="2493646"/>
    <lineage>
        <taxon>Eukaryota</taxon>
        <taxon>Metazoa</taxon>
        <taxon>Spiralia</taxon>
        <taxon>Lophotrochozoa</taxon>
        <taxon>Mollusca</taxon>
        <taxon>Bivalvia</taxon>
        <taxon>Autobranchia</taxon>
        <taxon>Heteroconchia</taxon>
        <taxon>Palaeoheterodonta</taxon>
        <taxon>Unionida</taxon>
        <taxon>Unionoidea</taxon>
        <taxon>Unionidae</taxon>
        <taxon>Ambleminae</taxon>
        <taxon>Lampsilini</taxon>
        <taxon>Potamilus</taxon>
    </lineage>
</organism>
<dbReference type="EMBL" id="JAEAOA010002253">
    <property type="protein sequence ID" value="KAK3596775.1"/>
    <property type="molecule type" value="Genomic_DNA"/>
</dbReference>
<reference evidence="1" key="1">
    <citation type="journal article" date="2021" name="Genome Biol. Evol.">
        <title>A High-Quality Reference Genome for a Parasitic Bivalve with Doubly Uniparental Inheritance (Bivalvia: Unionida).</title>
        <authorList>
            <person name="Smith C.H."/>
        </authorList>
    </citation>
    <scope>NUCLEOTIDE SEQUENCE</scope>
    <source>
        <strain evidence="1">CHS0354</strain>
    </source>
</reference>
<proteinExistence type="predicted"/>
<evidence type="ECO:0000313" key="2">
    <source>
        <dbReference type="Proteomes" id="UP001195483"/>
    </source>
</evidence>
<gene>
    <name evidence="1" type="ORF">CHS0354_038776</name>
</gene>
<accession>A0AAE0W1F4</accession>
<dbReference type="AlphaFoldDB" id="A0AAE0W1F4"/>
<name>A0AAE0W1F4_9BIVA</name>
<protein>
    <submittedName>
        <fullName evidence="1">Uncharacterized protein</fullName>
    </submittedName>
</protein>
<comment type="caution">
    <text evidence="1">The sequence shown here is derived from an EMBL/GenBank/DDBJ whole genome shotgun (WGS) entry which is preliminary data.</text>
</comment>
<sequence length="335" mass="38420">MGSIRQERCKTFLLCLANSHDDRVVFVLKQSLKKKYSYIVDAFYENTNKFEKCKKDVQMLEKVDDSTIQKPFTYIPTTDLSFRPTTKQRMEGNQDEIDGVKPFLITDGRRQLKVQHATGANRKNRTFLNILVSTDSDEEDIIPKSCIKKPVSSALEMVTRTSNPKYITLELFTVKARIYIMRKKMKKLQEIIDDAKMIIEADPVGCTGRAVGWLYLNESRGIMIQTGILNFGKKRSYDTYSWLHEKAKVSLMKELTNFQEDGGKDGPFGFGYAQCLLVILLLRCGENGLTMGVLTPPEEDVKQAGDLLQQFENSEILISKILEEDYYVAKSDYQY</sequence>
<reference evidence="1" key="2">
    <citation type="journal article" date="2021" name="Genome Biol. Evol.">
        <title>Developing a high-quality reference genome for a parasitic bivalve with doubly uniparental inheritance (Bivalvia: Unionida).</title>
        <authorList>
            <person name="Smith C.H."/>
        </authorList>
    </citation>
    <scope>NUCLEOTIDE SEQUENCE</scope>
    <source>
        <strain evidence="1">CHS0354</strain>
        <tissue evidence="1">Mantle</tissue>
    </source>
</reference>